<dbReference type="EMBL" id="KN831947">
    <property type="protein sequence ID" value="KIO12441.1"/>
    <property type="molecule type" value="Genomic_DNA"/>
</dbReference>
<dbReference type="HOGENOM" id="CLU_084247_3_3_1"/>
<sequence length="123" mass="14314">IHKNKTYPSALHLLEAMKFADKPDIVERIRLALDANEVYRLSSQYQEHVRADWGRMFLDVLDDVLYLKFKQNPTIRHLLLNTGIADLIFADSNEYWGEGPNGEGENHLGRALCRVRERLHREG</sequence>
<evidence type="ECO:0000259" key="1">
    <source>
        <dbReference type="Pfam" id="PF08719"/>
    </source>
</evidence>
<dbReference type="Gene3D" id="1.10.357.40">
    <property type="entry name" value="YbiA-like"/>
    <property type="match status" value="1"/>
</dbReference>
<name>A0A0C3PTC3_PISTI</name>
<dbReference type="SUPFAM" id="SSF143990">
    <property type="entry name" value="YbiA-like"/>
    <property type="match status" value="1"/>
</dbReference>
<feature type="non-terminal residue" evidence="2">
    <location>
        <position position="123"/>
    </location>
</feature>
<dbReference type="InParanoid" id="A0A0C3PTC3"/>
<protein>
    <recommendedName>
        <fullName evidence="1">NADAR domain-containing protein</fullName>
    </recommendedName>
</protein>
<dbReference type="OrthoDB" id="206452at2759"/>
<accession>A0A0C3PTC3</accession>
<dbReference type="Pfam" id="PF08719">
    <property type="entry name" value="NADAR"/>
    <property type="match status" value="1"/>
</dbReference>
<reference evidence="3" key="2">
    <citation type="submission" date="2015-01" db="EMBL/GenBank/DDBJ databases">
        <title>Evolutionary Origins and Diversification of the Mycorrhizal Mutualists.</title>
        <authorList>
            <consortium name="DOE Joint Genome Institute"/>
            <consortium name="Mycorrhizal Genomics Consortium"/>
            <person name="Kohler A."/>
            <person name="Kuo A."/>
            <person name="Nagy L.G."/>
            <person name="Floudas D."/>
            <person name="Copeland A."/>
            <person name="Barry K.W."/>
            <person name="Cichocki N."/>
            <person name="Veneault-Fourrey C."/>
            <person name="LaButti K."/>
            <person name="Lindquist E.A."/>
            <person name="Lipzen A."/>
            <person name="Lundell T."/>
            <person name="Morin E."/>
            <person name="Murat C."/>
            <person name="Riley R."/>
            <person name="Ohm R."/>
            <person name="Sun H."/>
            <person name="Tunlid A."/>
            <person name="Henrissat B."/>
            <person name="Grigoriev I.V."/>
            <person name="Hibbett D.S."/>
            <person name="Martin F."/>
        </authorList>
    </citation>
    <scope>NUCLEOTIDE SEQUENCE [LARGE SCALE GENOMIC DNA]</scope>
    <source>
        <strain evidence="3">Marx 270</strain>
    </source>
</reference>
<feature type="non-terminal residue" evidence="2">
    <location>
        <position position="1"/>
    </location>
</feature>
<proteinExistence type="predicted"/>
<gene>
    <name evidence="2" type="ORF">M404DRAFT_76866</name>
</gene>
<dbReference type="STRING" id="870435.A0A0C3PTC3"/>
<dbReference type="CDD" id="cd15457">
    <property type="entry name" value="NADAR"/>
    <property type="match status" value="1"/>
</dbReference>
<dbReference type="InterPro" id="IPR012816">
    <property type="entry name" value="NADAR"/>
</dbReference>
<keyword evidence="3" id="KW-1185">Reference proteome</keyword>
<dbReference type="InterPro" id="IPR037238">
    <property type="entry name" value="YbiA-like_sf"/>
</dbReference>
<reference evidence="2 3" key="1">
    <citation type="submission" date="2014-04" db="EMBL/GenBank/DDBJ databases">
        <authorList>
            <consortium name="DOE Joint Genome Institute"/>
            <person name="Kuo A."/>
            <person name="Kohler A."/>
            <person name="Costa M.D."/>
            <person name="Nagy L.G."/>
            <person name="Floudas D."/>
            <person name="Copeland A."/>
            <person name="Barry K.W."/>
            <person name="Cichocki N."/>
            <person name="Veneault-Fourrey C."/>
            <person name="LaButti K."/>
            <person name="Lindquist E.A."/>
            <person name="Lipzen A."/>
            <person name="Lundell T."/>
            <person name="Morin E."/>
            <person name="Murat C."/>
            <person name="Sun H."/>
            <person name="Tunlid A."/>
            <person name="Henrissat B."/>
            <person name="Grigoriev I.V."/>
            <person name="Hibbett D.S."/>
            <person name="Martin F."/>
            <person name="Nordberg H.P."/>
            <person name="Cantor M.N."/>
            <person name="Hua S.X."/>
        </authorList>
    </citation>
    <scope>NUCLEOTIDE SEQUENCE [LARGE SCALE GENOMIC DNA]</scope>
    <source>
        <strain evidence="2 3">Marx 270</strain>
    </source>
</reference>
<dbReference type="AlphaFoldDB" id="A0A0C3PTC3"/>
<evidence type="ECO:0000313" key="2">
    <source>
        <dbReference type="EMBL" id="KIO12441.1"/>
    </source>
</evidence>
<dbReference type="Proteomes" id="UP000054217">
    <property type="component" value="Unassembled WGS sequence"/>
</dbReference>
<evidence type="ECO:0000313" key="3">
    <source>
        <dbReference type="Proteomes" id="UP000054217"/>
    </source>
</evidence>
<feature type="domain" description="NADAR" evidence="1">
    <location>
        <begin position="3"/>
        <end position="120"/>
    </location>
</feature>
<organism evidence="2 3">
    <name type="scientific">Pisolithus tinctorius Marx 270</name>
    <dbReference type="NCBI Taxonomy" id="870435"/>
    <lineage>
        <taxon>Eukaryota</taxon>
        <taxon>Fungi</taxon>
        <taxon>Dikarya</taxon>
        <taxon>Basidiomycota</taxon>
        <taxon>Agaricomycotina</taxon>
        <taxon>Agaricomycetes</taxon>
        <taxon>Agaricomycetidae</taxon>
        <taxon>Boletales</taxon>
        <taxon>Sclerodermatineae</taxon>
        <taxon>Pisolithaceae</taxon>
        <taxon>Pisolithus</taxon>
    </lineage>
</organism>